<reference evidence="1 2" key="1">
    <citation type="submission" date="2024-09" db="EMBL/GenBank/DDBJ databases">
        <authorList>
            <person name="Sun Q."/>
            <person name="Mori K."/>
        </authorList>
    </citation>
    <scope>NUCLEOTIDE SEQUENCE [LARGE SCALE GENOMIC DNA]</scope>
    <source>
        <strain evidence="1 2">TBRC 0563</strain>
    </source>
</reference>
<accession>A0ABV5YFC2</accession>
<dbReference type="InterPro" id="IPR047789">
    <property type="entry name" value="CU044_5270-like"/>
</dbReference>
<protein>
    <submittedName>
        <fullName evidence="1">CU044_5270 family protein</fullName>
    </submittedName>
</protein>
<comment type="caution">
    <text evidence="1">The sequence shown here is derived from an EMBL/GenBank/DDBJ whole genome shotgun (WGS) entry which is preliminary data.</text>
</comment>
<dbReference type="NCBIfam" id="NF038083">
    <property type="entry name" value="CU044_5270_fam"/>
    <property type="match status" value="1"/>
</dbReference>
<dbReference type="EMBL" id="JBHLZP010000064">
    <property type="protein sequence ID" value="MFB9832849.1"/>
    <property type="molecule type" value="Genomic_DNA"/>
</dbReference>
<feature type="non-terminal residue" evidence="1">
    <location>
        <position position="1"/>
    </location>
</feature>
<proteinExistence type="predicted"/>
<evidence type="ECO:0000313" key="2">
    <source>
        <dbReference type="Proteomes" id="UP001589627"/>
    </source>
</evidence>
<gene>
    <name evidence="1" type="ORF">ACFFNX_11710</name>
</gene>
<keyword evidence="2" id="KW-1185">Reference proteome</keyword>
<sequence length="348" mass="37711">RRRRRVLLAPAAVAGIAGGTAVVLAVGMGGSGPRHSPPTPVRLDATSVFLAAADQAERQPMGEYWYTDQIQGQSYIVKDGYAIVGAHSETFEWTAVKAGGGNVFYGRDLPARPATKEDRAAWRKAGSPSSFRVWSNDHHETYTTRAGSWQEDPSGDGTGGRFFVQGSGRELTVKEILKLPTDPATLAARFLTLNPPGRPGRRQAVPPLSNAYKLNKAAELFESAPLPPKVRAGLMRALVTQPDVRAIGLATDPLGRQGIAVAVDQPSWGWSPGPDGKLVRKELGYAEREELIFDRGTGALLAEQAVLVKPGGEYRTRKPGFVINYWLTRASNWTDDKPSPPKKLPLFH</sequence>
<dbReference type="Proteomes" id="UP001589627">
    <property type="component" value="Unassembled WGS sequence"/>
</dbReference>
<organism evidence="1 2">
    <name type="scientific">Actinoallomurus acaciae</name>
    <dbReference type="NCBI Taxonomy" id="502577"/>
    <lineage>
        <taxon>Bacteria</taxon>
        <taxon>Bacillati</taxon>
        <taxon>Actinomycetota</taxon>
        <taxon>Actinomycetes</taxon>
        <taxon>Streptosporangiales</taxon>
        <taxon>Thermomonosporaceae</taxon>
        <taxon>Actinoallomurus</taxon>
    </lineage>
</organism>
<name>A0ABV5YFC2_9ACTN</name>
<evidence type="ECO:0000313" key="1">
    <source>
        <dbReference type="EMBL" id="MFB9832849.1"/>
    </source>
</evidence>
<dbReference type="RefSeq" id="WP_378199335.1">
    <property type="nucleotide sequence ID" value="NZ_JBHLZP010000064.1"/>
</dbReference>